<dbReference type="NCBIfam" id="TIGR02786">
    <property type="entry name" value="addB_alphas"/>
    <property type="match status" value="1"/>
</dbReference>
<accession>A0A1P8MYU9</accession>
<dbReference type="InterPro" id="IPR038726">
    <property type="entry name" value="PDDEXK_AddAB-type"/>
</dbReference>
<dbReference type="AlphaFoldDB" id="A0A1P8MYU9"/>
<dbReference type="SUPFAM" id="SSF52980">
    <property type="entry name" value="Restriction endonuclease-like"/>
    <property type="match status" value="1"/>
</dbReference>
<evidence type="ECO:0000259" key="1">
    <source>
        <dbReference type="Pfam" id="PF12705"/>
    </source>
</evidence>
<dbReference type="Proteomes" id="UP000186336">
    <property type="component" value="Chromosome"/>
</dbReference>
<dbReference type="Gene3D" id="3.90.320.10">
    <property type="match status" value="1"/>
</dbReference>
<keyword evidence="3" id="KW-1185">Reference proteome</keyword>
<dbReference type="OrthoDB" id="9780606at2"/>
<dbReference type="InterPro" id="IPR011335">
    <property type="entry name" value="Restrct_endonuc-II-like"/>
</dbReference>
<reference evidence="2 3" key="1">
    <citation type="submission" date="2017-01" db="EMBL/GenBank/DDBJ databases">
        <title>Complete genome of Tateyamaria omphalii DOK1-4 isolated from seawater in Dokdo.</title>
        <authorList>
            <person name="Kim J.H."/>
            <person name="Chi W.-J."/>
        </authorList>
    </citation>
    <scope>NUCLEOTIDE SEQUENCE [LARGE SCALE GENOMIC DNA]</scope>
    <source>
        <strain evidence="2 3">DOK1-4</strain>
    </source>
</reference>
<dbReference type="Pfam" id="PF12705">
    <property type="entry name" value="PDDEXK_1"/>
    <property type="match status" value="1"/>
</dbReference>
<dbReference type="STRING" id="299262.BWR18_16460"/>
<protein>
    <submittedName>
        <fullName evidence="2">Double-strand break repair protein AddB</fullName>
    </submittedName>
</protein>
<dbReference type="EMBL" id="CP019312">
    <property type="protein sequence ID" value="APX13099.1"/>
    <property type="molecule type" value="Genomic_DNA"/>
</dbReference>
<proteinExistence type="predicted"/>
<gene>
    <name evidence="2" type="ORF">BWR18_16460</name>
</gene>
<evidence type="ECO:0000313" key="3">
    <source>
        <dbReference type="Proteomes" id="UP000186336"/>
    </source>
</evidence>
<dbReference type="InterPro" id="IPR027417">
    <property type="entry name" value="P-loop_NTPase"/>
</dbReference>
<evidence type="ECO:0000313" key="2">
    <source>
        <dbReference type="EMBL" id="APX13099.1"/>
    </source>
</evidence>
<sequence length="983" mass="109079">MFDPSDTARLFGCAPGVDFPLAVVRGLEQRLETAPPEAWARVTLLVNTTRMARRLRDLFDQGPARLLPRIRMITQIDDLCPHAPMPPAATPLRRRLELAQLIKTLIENQPELAPDAGPFDLADSLATLLDEMQGEGVSADDIARLDVSDQSGHWARAQQFIAIAQRYINDSQSAPDPEARQRETVLRLAEHWAQTPPHDPILIVGSTGSRGTTLRLMEAVARLPEGAVILPGLDDHMPHHVWNTLAEDKTAEDHPQYRFLHLCEALGLHPSDVEQWTGLPPASDARNALVSLALRPAPVTDAWRDEGPKLVDLDAATDAITLVEADTPRTEAIAIAMRLRQAAEDGQKAALITPDRMLTRQVTAALDRWELVPDDSAGTPLHLSPPGRFLRHVAGLFQATLDAEALLTLLKHPLTHSGANRNLHQLNTQRLELRMRRDGLPYPEADSLKRCAQKATRQVEEIAPWADWVADLLCDGETTGLLPLEVWVTRHRALAEALAEGPDGADADELWQKKAGQAALKVMEGLADAAAHGGDMSAGDYAGLVATALRQGDDVRDRDTPHPNIMIWGTLEARVQGADLVILAGLNDGTWPEAPTPDPWLNRKMRFDAGLLLPERRIGLSAHDFQQAIAAPKVWLTRSIRSDDAETVPSRWMNRLRNLLQGLVASGHTDHWKTMRARGDHWLALARQLDAAPDMPKAHRPSPCPPVSTRPRRLTVTEIQTLIRDPYATYAKHVLRLRALRPLVQTPDALLRGILSHDVMEQFVRDTMKNAEHLTTDALMQHARHVLNRDVPWPAARALWLARFERAAAWIVETEHLRQMRATPILFEEEAKGKLALPAIRTELEGRADRIDVDETGAVILYDYKTGSPPTKDQQKHFDKQLLIEAAMVEEGGFAALGPRPVRAAQFIGIGSTPKIEDAPLDVETPRQVLADLVGLLSAYLEGDKGYTSRRALYEDREARDYDQLARFGEWDVTQDPMPEVLT</sequence>
<dbReference type="RefSeq" id="WP_076629534.1">
    <property type="nucleotide sequence ID" value="NZ_CP019312.1"/>
</dbReference>
<dbReference type="InterPro" id="IPR014153">
    <property type="entry name" value="Ds_break_AddB"/>
</dbReference>
<organism evidence="2 3">
    <name type="scientific">Tateyamaria omphalii</name>
    <dbReference type="NCBI Taxonomy" id="299262"/>
    <lineage>
        <taxon>Bacteria</taxon>
        <taxon>Pseudomonadati</taxon>
        <taxon>Pseudomonadota</taxon>
        <taxon>Alphaproteobacteria</taxon>
        <taxon>Rhodobacterales</taxon>
        <taxon>Roseobacteraceae</taxon>
        <taxon>Tateyamaria</taxon>
    </lineage>
</organism>
<dbReference type="KEGG" id="tom:BWR18_16460"/>
<dbReference type="SUPFAM" id="SSF52540">
    <property type="entry name" value="P-loop containing nucleoside triphosphate hydrolases"/>
    <property type="match status" value="1"/>
</dbReference>
<feature type="domain" description="PD-(D/E)XK endonuclease-like" evidence="1">
    <location>
        <begin position="713"/>
        <end position="933"/>
    </location>
</feature>
<dbReference type="InterPro" id="IPR011604">
    <property type="entry name" value="PDDEXK-like_dom_sf"/>
</dbReference>
<name>A0A1P8MYU9_9RHOB</name>